<comment type="caution">
    <text evidence="1">The sequence shown here is derived from an EMBL/GenBank/DDBJ whole genome shotgun (WGS) entry which is preliminary data.</text>
</comment>
<dbReference type="AlphaFoldDB" id="A0AAN8BC43"/>
<protein>
    <submittedName>
        <fullName evidence="1">Uncharacterized protein</fullName>
    </submittedName>
</protein>
<gene>
    <name evidence="1" type="ORF">CesoFtcFv8_020632</name>
</gene>
<reference evidence="1 2" key="1">
    <citation type="journal article" date="2023" name="Mol. Biol. Evol.">
        <title>Genomics of Secondarily Temperate Adaptation in the Only Non-Antarctic Icefish.</title>
        <authorList>
            <person name="Rivera-Colon A.G."/>
            <person name="Rayamajhi N."/>
            <person name="Minhas B.F."/>
            <person name="Madrigal G."/>
            <person name="Bilyk K.T."/>
            <person name="Yoon V."/>
            <person name="Hune M."/>
            <person name="Gregory S."/>
            <person name="Cheng C.H.C."/>
            <person name="Catchen J.M."/>
        </authorList>
    </citation>
    <scope>NUCLEOTIDE SEQUENCE [LARGE SCALE GENOMIC DNA]</scope>
    <source>
        <strain evidence="1">JC2023a</strain>
    </source>
</reference>
<accession>A0AAN8BC43</accession>
<evidence type="ECO:0000313" key="1">
    <source>
        <dbReference type="EMBL" id="KAK5881997.1"/>
    </source>
</evidence>
<organism evidence="1 2">
    <name type="scientific">Champsocephalus esox</name>
    <name type="common">pike icefish</name>
    <dbReference type="NCBI Taxonomy" id="159716"/>
    <lineage>
        <taxon>Eukaryota</taxon>
        <taxon>Metazoa</taxon>
        <taxon>Chordata</taxon>
        <taxon>Craniata</taxon>
        <taxon>Vertebrata</taxon>
        <taxon>Euteleostomi</taxon>
        <taxon>Actinopterygii</taxon>
        <taxon>Neopterygii</taxon>
        <taxon>Teleostei</taxon>
        <taxon>Neoteleostei</taxon>
        <taxon>Acanthomorphata</taxon>
        <taxon>Eupercaria</taxon>
        <taxon>Perciformes</taxon>
        <taxon>Notothenioidei</taxon>
        <taxon>Channichthyidae</taxon>
        <taxon>Champsocephalus</taxon>
    </lineage>
</organism>
<name>A0AAN8BC43_9TELE</name>
<proteinExistence type="predicted"/>
<dbReference type="EMBL" id="JAULUE010002062">
    <property type="protein sequence ID" value="KAK5881997.1"/>
    <property type="molecule type" value="Genomic_DNA"/>
</dbReference>
<dbReference type="Proteomes" id="UP001335648">
    <property type="component" value="Unassembled WGS sequence"/>
</dbReference>
<keyword evidence="2" id="KW-1185">Reference proteome</keyword>
<sequence>MVSSCMVLRRVESVQGREEHRMEVVGGPVRWRLVGISSGALPHQQCLVAEQRREAQPDCQETEMSLSALPQEAAQVLPWERQERGYPASGPALPETCSAC</sequence>
<evidence type="ECO:0000313" key="2">
    <source>
        <dbReference type="Proteomes" id="UP001335648"/>
    </source>
</evidence>